<dbReference type="Pfam" id="PF00248">
    <property type="entry name" value="Aldo_ket_red"/>
    <property type="match status" value="1"/>
</dbReference>
<dbReference type="InterPro" id="IPR053135">
    <property type="entry name" value="AKR2_Oxidoreductase"/>
</dbReference>
<dbReference type="RefSeq" id="WP_086599329.1">
    <property type="nucleotide sequence ID" value="NZ_NGFN01000009.1"/>
</dbReference>
<sequence length="324" mass="36480">MKYRNFGRTGWKVSEIAFGGWQLGGQWGKVDDEASIATLLHAFERGVNFVDTAELYGDGHSEEVIGEALRRWNGDKVYVATKVQPIRWPDPAEDDPQMAGRYPEWYLRQSVEQALGRLGVERLDLFQLHAWIRDGITSLDWLEVLNALRQEGKIDKIGVSIRDYRPEDGVDLARFGLVDSLQVVFNIFEQRPRQALFPAGAESGSAFIARVPFDSGSLIGHWTEDTYATWPEDSVPAWLFRGERFGQTLRRVQELKALCAPYFPTLAEAALRYTLAGPEVSTVIPGMLTPAEVDMNVAYSDGAPFPEELLEALAAHGWPRNFYQ</sequence>
<dbReference type="InterPro" id="IPR036812">
    <property type="entry name" value="NAD(P)_OxRdtase_dom_sf"/>
</dbReference>
<evidence type="ECO:0000313" key="3">
    <source>
        <dbReference type="Proteomes" id="UP000195105"/>
    </source>
</evidence>
<dbReference type="PANTHER" id="PTHR43312">
    <property type="entry name" value="D-THREO-ALDOSE 1-DEHYDROGENASE"/>
    <property type="match status" value="1"/>
</dbReference>
<dbReference type="InterPro" id="IPR023210">
    <property type="entry name" value="NADP_OxRdtase_dom"/>
</dbReference>
<dbReference type="AlphaFoldDB" id="A0A243SA82"/>
<dbReference type="Proteomes" id="UP000195105">
    <property type="component" value="Unassembled WGS sequence"/>
</dbReference>
<evidence type="ECO:0000259" key="1">
    <source>
        <dbReference type="Pfam" id="PF00248"/>
    </source>
</evidence>
<evidence type="ECO:0000313" key="2">
    <source>
        <dbReference type="EMBL" id="OUD04634.1"/>
    </source>
</evidence>
<dbReference type="EMBL" id="NGFN01000009">
    <property type="protein sequence ID" value="OUD04634.1"/>
    <property type="molecule type" value="Genomic_DNA"/>
</dbReference>
<name>A0A243SA82_9ACTN</name>
<proteinExistence type="predicted"/>
<gene>
    <name evidence="2" type="ORF">CA983_03120</name>
</gene>
<organism evidence="2 3">
    <name type="scientific">Streptomyces swartbergensis</name>
    <dbReference type="NCBI Taxonomy" id="487165"/>
    <lineage>
        <taxon>Bacteria</taxon>
        <taxon>Bacillati</taxon>
        <taxon>Actinomycetota</taxon>
        <taxon>Actinomycetes</taxon>
        <taxon>Kitasatosporales</taxon>
        <taxon>Streptomycetaceae</taxon>
        <taxon>Streptomyces</taxon>
    </lineage>
</organism>
<accession>A0A243SA82</accession>
<dbReference type="CDD" id="cd19086">
    <property type="entry name" value="AKR_AKR11C1"/>
    <property type="match status" value="1"/>
</dbReference>
<dbReference type="Gene3D" id="3.20.20.100">
    <property type="entry name" value="NADP-dependent oxidoreductase domain"/>
    <property type="match status" value="1"/>
</dbReference>
<keyword evidence="3" id="KW-1185">Reference proteome</keyword>
<dbReference type="SUPFAM" id="SSF51430">
    <property type="entry name" value="NAD(P)-linked oxidoreductase"/>
    <property type="match status" value="1"/>
</dbReference>
<reference evidence="2 3" key="1">
    <citation type="submission" date="2017-05" db="EMBL/GenBank/DDBJ databases">
        <title>Biotechnological potential of actinobacteria isolated from South African environments.</title>
        <authorList>
            <person name="Le Roes-Hill M."/>
            <person name="Prins A."/>
            <person name="Durrell K.A."/>
        </authorList>
    </citation>
    <scope>NUCLEOTIDE SEQUENCE [LARGE SCALE GENOMIC DNA]</scope>
    <source>
        <strain evidence="2 3">HMC13</strain>
    </source>
</reference>
<dbReference type="PANTHER" id="PTHR43312:SF1">
    <property type="entry name" value="NADP-DEPENDENT OXIDOREDUCTASE DOMAIN-CONTAINING PROTEIN"/>
    <property type="match status" value="1"/>
</dbReference>
<protein>
    <submittedName>
        <fullName evidence="2">Aldo/keto reductase</fullName>
    </submittedName>
</protein>
<comment type="caution">
    <text evidence="2">The sequence shown here is derived from an EMBL/GenBank/DDBJ whole genome shotgun (WGS) entry which is preliminary data.</text>
</comment>
<feature type="domain" description="NADP-dependent oxidoreductase" evidence="1">
    <location>
        <begin position="15"/>
        <end position="315"/>
    </location>
</feature>